<evidence type="ECO:0000259" key="2">
    <source>
        <dbReference type="SMART" id="SM00829"/>
    </source>
</evidence>
<accession>A0ABR8X0F0</accession>
<dbReference type="InterPro" id="IPR013154">
    <property type="entry name" value="ADH-like_N"/>
</dbReference>
<name>A0ABR8X0F0_9MICO</name>
<dbReference type="Gene3D" id="3.40.50.720">
    <property type="entry name" value="NAD(P)-binding Rossmann-like Domain"/>
    <property type="match status" value="1"/>
</dbReference>
<dbReference type="InterPro" id="IPR011032">
    <property type="entry name" value="GroES-like_sf"/>
</dbReference>
<gene>
    <name evidence="3" type="ORF">H9622_03460</name>
</gene>
<dbReference type="PANTHER" id="PTHR44013:SF1">
    <property type="entry name" value="ZINC-TYPE ALCOHOL DEHYDROGENASE-LIKE PROTEIN C16A3.02C"/>
    <property type="match status" value="1"/>
</dbReference>
<dbReference type="Gene3D" id="3.90.180.10">
    <property type="entry name" value="Medium-chain alcohol dehydrogenases, catalytic domain"/>
    <property type="match status" value="1"/>
</dbReference>
<dbReference type="InterPro" id="IPR052733">
    <property type="entry name" value="Chloroplast_QOR"/>
</dbReference>
<dbReference type="InterPro" id="IPR020843">
    <property type="entry name" value="ER"/>
</dbReference>
<dbReference type="RefSeq" id="WP_191764262.1">
    <property type="nucleotide sequence ID" value="NZ_JACSPM010000001.1"/>
</dbReference>
<dbReference type="SMART" id="SM00829">
    <property type="entry name" value="PKS_ER"/>
    <property type="match status" value="1"/>
</dbReference>
<dbReference type="SUPFAM" id="SSF50129">
    <property type="entry name" value="GroES-like"/>
    <property type="match status" value="1"/>
</dbReference>
<comment type="caution">
    <text evidence="3">The sequence shown here is derived from an EMBL/GenBank/DDBJ whole genome shotgun (WGS) entry which is preliminary data.</text>
</comment>
<dbReference type="Pfam" id="PF08240">
    <property type="entry name" value="ADH_N"/>
    <property type="match status" value="1"/>
</dbReference>
<evidence type="ECO:0000313" key="3">
    <source>
        <dbReference type="EMBL" id="MBD8022648.1"/>
    </source>
</evidence>
<dbReference type="Pfam" id="PF13602">
    <property type="entry name" value="ADH_zinc_N_2"/>
    <property type="match status" value="1"/>
</dbReference>
<organism evidence="3 4">
    <name type="scientific">Microbacterium gallinarum</name>
    <dbReference type="NCBI Taxonomy" id="2762209"/>
    <lineage>
        <taxon>Bacteria</taxon>
        <taxon>Bacillati</taxon>
        <taxon>Actinomycetota</taxon>
        <taxon>Actinomycetes</taxon>
        <taxon>Micrococcales</taxon>
        <taxon>Microbacteriaceae</taxon>
        <taxon>Microbacterium</taxon>
    </lineage>
</organism>
<sequence length="345" mass="35971">MKAAVYRRFGGPDVVRIEEITDLEPKRGEILVRVCATTVSAADHRSRSRDIPAGLRLPSSLVLGFFRPRRRVLGMEVAGVVESIGHGVTGFAPGDEVVAMLGSSFGGHAEYAVVKATDAVAHKPGELSFAEAASLIFGGITAQAYLNQATITAGTTVLVNGASGAVGTAAVQLASAVGAKVTAVCSASNHELATRLGASRTIDYRVQDFSAEDVGYDVIVDCVGNAPVDRVRGILNPGGAVLLVAADLRSLLSAKRDARRFAITVVTGPGEYRAADLQHVMYLAQIGDIASVIDREYPLDAIVAAHRHVDTGRKRGSVVVAVAPEPARPGPTPARAVQESGPRHA</sequence>
<feature type="region of interest" description="Disordered" evidence="1">
    <location>
        <begin position="324"/>
        <end position="345"/>
    </location>
</feature>
<dbReference type="Proteomes" id="UP000602532">
    <property type="component" value="Unassembled WGS sequence"/>
</dbReference>
<evidence type="ECO:0000256" key="1">
    <source>
        <dbReference type="SAM" id="MobiDB-lite"/>
    </source>
</evidence>
<proteinExistence type="predicted"/>
<feature type="domain" description="Enoyl reductase (ER)" evidence="2">
    <location>
        <begin position="10"/>
        <end position="320"/>
    </location>
</feature>
<dbReference type="CDD" id="cd08267">
    <property type="entry name" value="MDR1"/>
    <property type="match status" value="1"/>
</dbReference>
<dbReference type="PANTHER" id="PTHR44013">
    <property type="entry name" value="ZINC-TYPE ALCOHOL DEHYDROGENASE-LIKE PROTEIN C16A3.02C"/>
    <property type="match status" value="1"/>
</dbReference>
<evidence type="ECO:0000313" key="4">
    <source>
        <dbReference type="Proteomes" id="UP000602532"/>
    </source>
</evidence>
<dbReference type="EMBL" id="JACSPM010000001">
    <property type="protein sequence ID" value="MBD8022648.1"/>
    <property type="molecule type" value="Genomic_DNA"/>
</dbReference>
<reference evidence="3 4" key="1">
    <citation type="submission" date="2020-08" db="EMBL/GenBank/DDBJ databases">
        <title>A Genomic Blueprint of the Chicken Gut Microbiome.</title>
        <authorList>
            <person name="Gilroy R."/>
            <person name="Ravi A."/>
            <person name="Getino M."/>
            <person name="Pursley I."/>
            <person name="Horton D.L."/>
            <person name="Alikhan N.-F."/>
            <person name="Baker D."/>
            <person name="Gharbi K."/>
            <person name="Hall N."/>
            <person name="Watson M."/>
            <person name="Adriaenssens E.M."/>
            <person name="Foster-Nyarko E."/>
            <person name="Jarju S."/>
            <person name="Secka A."/>
            <person name="Antonio M."/>
            <person name="Oren A."/>
            <person name="Chaudhuri R."/>
            <person name="La Ragione R.M."/>
            <person name="Hildebrand F."/>
            <person name="Pallen M.J."/>
        </authorList>
    </citation>
    <scope>NUCLEOTIDE SEQUENCE [LARGE SCALE GENOMIC DNA]</scope>
    <source>
        <strain evidence="3 4">Sa1CUA4</strain>
    </source>
</reference>
<dbReference type="SUPFAM" id="SSF51735">
    <property type="entry name" value="NAD(P)-binding Rossmann-fold domains"/>
    <property type="match status" value="1"/>
</dbReference>
<keyword evidence="4" id="KW-1185">Reference proteome</keyword>
<protein>
    <submittedName>
        <fullName evidence="3">NAD(P)-dependent alcohol dehydrogenase</fullName>
    </submittedName>
</protein>
<dbReference type="InterPro" id="IPR036291">
    <property type="entry name" value="NAD(P)-bd_dom_sf"/>
</dbReference>